<dbReference type="InParanoid" id="A0A194RN34"/>
<dbReference type="AlphaFoldDB" id="A0A194RN34"/>
<reference evidence="2 3" key="1">
    <citation type="journal article" date="2015" name="Nat. Commun.">
        <title>Outbred genome sequencing and CRISPR/Cas9 gene editing in butterflies.</title>
        <authorList>
            <person name="Li X."/>
            <person name="Fan D."/>
            <person name="Zhang W."/>
            <person name="Liu G."/>
            <person name="Zhang L."/>
            <person name="Zhao L."/>
            <person name="Fang X."/>
            <person name="Chen L."/>
            <person name="Dong Y."/>
            <person name="Chen Y."/>
            <person name="Ding Y."/>
            <person name="Zhao R."/>
            <person name="Feng M."/>
            <person name="Zhu Y."/>
            <person name="Feng Y."/>
            <person name="Jiang X."/>
            <person name="Zhu D."/>
            <person name="Xiang H."/>
            <person name="Feng X."/>
            <person name="Li S."/>
            <person name="Wang J."/>
            <person name="Zhang G."/>
            <person name="Kronforst M.R."/>
            <person name="Wang W."/>
        </authorList>
    </citation>
    <scope>NUCLEOTIDE SEQUENCE [LARGE SCALE GENOMIC DNA]</scope>
    <source>
        <strain evidence="2">Ya'a_city_454_Pm</strain>
        <tissue evidence="2">Whole body</tissue>
    </source>
</reference>
<name>A0A194RN34_PAPMA</name>
<keyword evidence="3" id="KW-1185">Reference proteome</keyword>
<feature type="compositionally biased region" description="Polar residues" evidence="1">
    <location>
        <begin position="207"/>
        <end position="223"/>
    </location>
</feature>
<accession>A0A194RN34</accession>
<organism evidence="2 3">
    <name type="scientific">Papilio machaon</name>
    <name type="common">Old World swallowtail butterfly</name>
    <dbReference type="NCBI Taxonomy" id="76193"/>
    <lineage>
        <taxon>Eukaryota</taxon>
        <taxon>Metazoa</taxon>
        <taxon>Ecdysozoa</taxon>
        <taxon>Arthropoda</taxon>
        <taxon>Hexapoda</taxon>
        <taxon>Insecta</taxon>
        <taxon>Pterygota</taxon>
        <taxon>Neoptera</taxon>
        <taxon>Endopterygota</taxon>
        <taxon>Lepidoptera</taxon>
        <taxon>Glossata</taxon>
        <taxon>Ditrysia</taxon>
        <taxon>Papilionoidea</taxon>
        <taxon>Papilionidae</taxon>
        <taxon>Papilioninae</taxon>
        <taxon>Papilio</taxon>
    </lineage>
</organism>
<sequence length="338" mass="37514">MSERSSVESKTNILFHSYESDQEESLSNEDIDKFSDTLYEQIKTSTPKSENKVSSEVSGKVDSVDKEIDEMISKCAVLSISDKNEEENSDKVAVPNVITPIKTLERSVVEKMTYPVSKIPIKQPSPVTTRKDSSVLSRIGKLQPEVNVPNKGRVSRETLPLKSASPLTKKREFDFGKPKNESLLFAQKLLHPENKEGAVVYSEKTDNTSSNGSESGYAGSSATAQDIQEIDAINKELEDNIGNKKDSSKSNTPDNTLRRQSFKSSLPVLNRIVEKKILKTTTTSRSLNTEINNAGIKPQSQPKRWSTLSTPPKTLSLQVVLVSQYESQQETSAVDRTR</sequence>
<feature type="region of interest" description="Disordered" evidence="1">
    <location>
        <begin position="120"/>
        <end position="151"/>
    </location>
</feature>
<feature type="region of interest" description="Disordered" evidence="1">
    <location>
        <begin position="238"/>
        <end position="263"/>
    </location>
</feature>
<feature type="compositionally biased region" description="Basic and acidic residues" evidence="1">
    <location>
        <begin position="238"/>
        <end position="248"/>
    </location>
</feature>
<evidence type="ECO:0000313" key="3">
    <source>
        <dbReference type="Proteomes" id="UP000053240"/>
    </source>
</evidence>
<protein>
    <submittedName>
        <fullName evidence="2">Uncharacterized protein</fullName>
    </submittedName>
</protein>
<feature type="region of interest" description="Disordered" evidence="1">
    <location>
        <begin position="1"/>
        <end position="30"/>
    </location>
</feature>
<feature type="compositionally biased region" description="Acidic residues" evidence="1">
    <location>
        <begin position="20"/>
        <end position="29"/>
    </location>
</feature>
<gene>
    <name evidence="2" type="ORF">RR48_12438</name>
</gene>
<dbReference type="EMBL" id="KQ459984">
    <property type="protein sequence ID" value="KPJ18927.1"/>
    <property type="molecule type" value="Genomic_DNA"/>
</dbReference>
<evidence type="ECO:0000256" key="1">
    <source>
        <dbReference type="SAM" id="MobiDB-lite"/>
    </source>
</evidence>
<feature type="region of interest" description="Disordered" evidence="1">
    <location>
        <begin position="201"/>
        <end position="223"/>
    </location>
</feature>
<dbReference type="Proteomes" id="UP000053240">
    <property type="component" value="Unassembled WGS sequence"/>
</dbReference>
<feature type="compositionally biased region" description="Polar residues" evidence="1">
    <location>
        <begin position="249"/>
        <end position="263"/>
    </location>
</feature>
<proteinExistence type="predicted"/>
<evidence type="ECO:0000313" key="2">
    <source>
        <dbReference type="EMBL" id="KPJ18927.1"/>
    </source>
</evidence>